<evidence type="ECO:0000259" key="12">
    <source>
        <dbReference type="PROSITE" id="PS51462"/>
    </source>
</evidence>
<evidence type="ECO:0000256" key="3">
    <source>
        <dbReference type="ARBA" id="ARBA00010617"/>
    </source>
</evidence>
<sequence length="770" mass="85418">MSSTMNIKSSRVIQSRPLNNEDAKWVGLRAIEWTDASGKARVWESADRRTRSGDVDAVAILAIVKRPSCEPHVLLVSQFRPPVGACVVELPAGLVDAGEEGEQGAKAAALRELYEETGYGESAQGAVIQVKSLSSTMYNDPGLTGAIMKLCVIDIKLESDAPEPLAKPDEGEYIDKHLVPLRALSQHLNDFHEQGYAIDARLAHIAQGLLFKLGMVSPTTPFCLTASSTAYISSTNMSDLVAFVQALPMWLQVLGGLLLAIVLSVVINVLAQVLLPRNKSLPPVVFHWFPIIGSAVTYGMDPYRFFFECREKYGDVFTFKLFGRNLTVALGPKGSNLVFNGRLNQVSAEDAYTSLTTPVFGKGVVYDVPNAVLMEQKRFVKAGLSVENFRTYVTQISAEVNDFIKNDPAFLPLQKGQPSVVVDIFNAFSEITILTASRTLQGKEVRENLDKSFAKLYHDLDSGFTPINFVIPNLPLPNNFRRDRAQRQMSDFYMNIIKKRREGSVEGTEHDMINALMEQSYKNGREINDREIAHMMIALLMAGQHTSSATGSWAMLRLASRPEFIEELYEEQVKVFSDGAGGFAPLDYDIQKTSLPVLDAVIRETLRMHPPIHSLMRKVKADIPVPPTLAAPHSSNRGDNNAYVIPKGHYVIAAPGVSQIDPLLWEDANVFDPHRWLGDRAKKLEQTEDKQEDFGWGMVSTGANSPYLPFGAGRHRCIGEQFAYLQLGTIISLFVRAFKWRLEDKLPLPDYTSMVVLPSQPANVVFTPRK</sequence>
<name>A0AAF0EPJ8_9BASI</name>
<comment type="cofactor">
    <cofactor evidence="1 10">
        <name>heme</name>
        <dbReference type="ChEBI" id="CHEBI:30413"/>
    </cofactor>
</comment>
<feature type="transmembrane region" description="Helical" evidence="11">
    <location>
        <begin position="249"/>
        <end position="271"/>
    </location>
</feature>
<accession>A0AAF0EPJ8</accession>
<organism evidence="13 14">
    <name type="scientific">Malassezia nana</name>
    <dbReference type="NCBI Taxonomy" id="180528"/>
    <lineage>
        <taxon>Eukaryota</taxon>
        <taxon>Fungi</taxon>
        <taxon>Dikarya</taxon>
        <taxon>Basidiomycota</taxon>
        <taxon>Ustilaginomycotina</taxon>
        <taxon>Malasseziomycetes</taxon>
        <taxon>Malasseziales</taxon>
        <taxon>Malasseziaceae</taxon>
        <taxon>Malassezia</taxon>
    </lineage>
</organism>
<feature type="transmembrane region" description="Helical" evidence="11">
    <location>
        <begin position="283"/>
        <end position="300"/>
    </location>
</feature>
<dbReference type="InterPro" id="IPR050529">
    <property type="entry name" value="CYP450_sterol_14alpha_dmase"/>
</dbReference>
<evidence type="ECO:0000256" key="8">
    <source>
        <dbReference type="ARBA" id="ARBA00023033"/>
    </source>
</evidence>
<evidence type="ECO:0000256" key="6">
    <source>
        <dbReference type="ARBA" id="ARBA00023002"/>
    </source>
</evidence>
<dbReference type="Gene3D" id="1.10.630.10">
    <property type="entry name" value="Cytochrome P450"/>
    <property type="match status" value="1"/>
</dbReference>
<dbReference type="InterPro" id="IPR000086">
    <property type="entry name" value="NUDIX_hydrolase_dom"/>
</dbReference>
<comment type="similarity">
    <text evidence="3">Belongs to the cytochrome P450 family.</text>
</comment>
<dbReference type="GO" id="GO:0005506">
    <property type="term" value="F:iron ion binding"/>
    <property type="evidence" value="ECO:0007669"/>
    <property type="project" value="InterPro"/>
</dbReference>
<dbReference type="AlphaFoldDB" id="A0AAF0EPJ8"/>
<keyword evidence="9 11" id="KW-0472">Membrane</keyword>
<reference evidence="13" key="1">
    <citation type="submission" date="2023-03" db="EMBL/GenBank/DDBJ databases">
        <title>Mating type loci evolution in Malassezia.</title>
        <authorList>
            <person name="Coelho M.A."/>
        </authorList>
    </citation>
    <scope>NUCLEOTIDE SEQUENCE</scope>
    <source>
        <strain evidence="13">CBS 9557</strain>
    </source>
</reference>
<feature type="binding site" description="axial binding residue" evidence="10">
    <location>
        <position position="717"/>
    </location>
    <ligand>
        <name>heme</name>
        <dbReference type="ChEBI" id="CHEBI:30413"/>
    </ligand>
    <ligandPart>
        <name>Fe</name>
        <dbReference type="ChEBI" id="CHEBI:18248"/>
    </ligandPart>
</feature>
<protein>
    <submittedName>
        <fullName evidence="13">Sterol 14alpha-demethylase</fullName>
        <ecNumber evidence="13">1.14.14.154</ecNumber>
    </submittedName>
</protein>
<keyword evidence="8" id="KW-0503">Monooxygenase</keyword>
<keyword evidence="6 13" id="KW-0560">Oxidoreductase</keyword>
<dbReference type="PROSITE" id="PS51462">
    <property type="entry name" value="NUDIX"/>
    <property type="match status" value="1"/>
</dbReference>
<evidence type="ECO:0000256" key="2">
    <source>
        <dbReference type="ARBA" id="ARBA00004370"/>
    </source>
</evidence>
<dbReference type="Pfam" id="PF00293">
    <property type="entry name" value="NUDIX"/>
    <property type="match status" value="1"/>
</dbReference>
<dbReference type="PROSITE" id="PS00086">
    <property type="entry name" value="CYTOCHROME_P450"/>
    <property type="match status" value="1"/>
</dbReference>
<dbReference type="CDD" id="cd11042">
    <property type="entry name" value="CYP51-like"/>
    <property type="match status" value="1"/>
</dbReference>
<dbReference type="GO" id="GO:0020037">
    <property type="term" value="F:heme binding"/>
    <property type="evidence" value="ECO:0007669"/>
    <property type="project" value="InterPro"/>
</dbReference>
<dbReference type="FunFam" id="1.10.630.10:FF:000033">
    <property type="entry name" value="14-alpha sterol demethylase"/>
    <property type="match status" value="1"/>
</dbReference>
<dbReference type="PANTHER" id="PTHR24304">
    <property type="entry name" value="CYTOCHROME P450 FAMILY 7"/>
    <property type="match status" value="1"/>
</dbReference>
<keyword evidence="14" id="KW-1185">Reference proteome</keyword>
<evidence type="ECO:0000256" key="9">
    <source>
        <dbReference type="ARBA" id="ARBA00023136"/>
    </source>
</evidence>
<dbReference type="SUPFAM" id="SSF55811">
    <property type="entry name" value="Nudix"/>
    <property type="match status" value="1"/>
</dbReference>
<keyword evidence="11" id="KW-1133">Transmembrane helix</keyword>
<dbReference type="EMBL" id="CP119898">
    <property type="protein sequence ID" value="WFD28708.1"/>
    <property type="molecule type" value="Genomic_DNA"/>
</dbReference>
<dbReference type="PRINTS" id="PR00465">
    <property type="entry name" value="EP450IV"/>
</dbReference>
<dbReference type="InterPro" id="IPR015797">
    <property type="entry name" value="NUDIX_hydrolase-like_dom_sf"/>
</dbReference>
<dbReference type="Pfam" id="PF00067">
    <property type="entry name" value="p450"/>
    <property type="match status" value="1"/>
</dbReference>
<feature type="domain" description="Nudix hydrolase" evidence="12">
    <location>
        <begin position="53"/>
        <end position="202"/>
    </location>
</feature>
<dbReference type="PANTHER" id="PTHR24304:SF2">
    <property type="entry name" value="24-HYDROXYCHOLESTEROL 7-ALPHA-HYDROXYLASE"/>
    <property type="match status" value="1"/>
</dbReference>
<proteinExistence type="inferred from homology"/>
<dbReference type="CDD" id="cd18888">
    <property type="entry name" value="NUDIX_ADPRase_Nudt5"/>
    <property type="match status" value="1"/>
</dbReference>
<keyword evidence="11" id="KW-0812">Transmembrane</keyword>
<evidence type="ECO:0000256" key="7">
    <source>
        <dbReference type="ARBA" id="ARBA00023004"/>
    </source>
</evidence>
<evidence type="ECO:0000256" key="11">
    <source>
        <dbReference type="SAM" id="Phobius"/>
    </source>
</evidence>
<gene>
    <name evidence="13" type="primary">ERG11</name>
    <name evidence="13" type="ORF">MNAN1_003721</name>
</gene>
<evidence type="ECO:0000256" key="4">
    <source>
        <dbReference type="ARBA" id="ARBA00022617"/>
    </source>
</evidence>
<keyword evidence="5 10" id="KW-0479">Metal-binding</keyword>
<dbReference type="Proteomes" id="UP001213623">
    <property type="component" value="Chromosome 7"/>
</dbReference>
<comment type="subcellular location">
    <subcellularLocation>
        <location evidence="2">Membrane</location>
    </subcellularLocation>
</comment>
<dbReference type="SUPFAM" id="SSF48264">
    <property type="entry name" value="Cytochrome P450"/>
    <property type="match status" value="1"/>
</dbReference>
<dbReference type="GO" id="GO:0008398">
    <property type="term" value="F:sterol 14-demethylase activity"/>
    <property type="evidence" value="ECO:0007669"/>
    <property type="project" value="UniProtKB-EC"/>
</dbReference>
<evidence type="ECO:0000313" key="13">
    <source>
        <dbReference type="EMBL" id="WFD28708.1"/>
    </source>
</evidence>
<evidence type="ECO:0000313" key="14">
    <source>
        <dbReference type="Proteomes" id="UP001213623"/>
    </source>
</evidence>
<dbReference type="EC" id="1.14.14.154" evidence="13"/>
<evidence type="ECO:0000256" key="1">
    <source>
        <dbReference type="ARBA" id="ARBA00001971"/>
    </source>
</evidence>
<dbReference type="Gene3D" id="3.90.79.10">
    <property type="entry name" value="Nucleoside Triphosphate Pyrophosphohydrolase"/>
    <property type="match status" value="1"/>
</dbReference>
<dbReference type="PRINTS" id="PR00385">
    <property type="entry name" value="P450"/>
</dbReference>
<dbReference type="InterPro" id="IPR002403">
    <property type="entry name" value="Cyt_P450_E_grp-IV"/>
</dbReference>
<keyword evidence="7 10" id="KW-0408">Iron</keyword>
<dbReference type="InterPro" id="IPR036396">
    <property type="entry name" value="Cyt_P450_sf"/>
</dbReference>
<keyword evidence="4 10" id="KW-0349">Heme</keyword>
<dbReference type="InterPro" id="IPR001128">
    <property type="entry name" value="Cyt_P450"/>
</dbReference>
<dbReference type="InterPro" id="IPR017972">
    <property type="entry name" value="Cyt_P450_CS"/>
</dbReference>
<dbReference type="GO" id="GO:0016020">
    <property type="term" value="C:membrane"/>
    <property type="evidence" value="ECO:0007669"/>
    <property type="project" value="UniProtKB-SubCell"/>
</dbReference>
<evidence type="ECO:0000256" key="10">
    <source>
        <dbReference type="PIRSR" id="PIRSR602403-1"/>
    </source>
</evidence>
<evidence type="ECO:0000256" key="5">
    <source>
        <dbReference type="ARBA" id="ARBA00022723"/>
    </source>
</evidence>